<proteinExistence type="inferred from homology"/>
<comment type="similarity">
    <text evidence="2">Belongs to the TspO/BZRP family.</text>
</comment>
<organism evidence="6 7">
    <name type="scientific">Luteococcus japonicus LSP_Lj1</name>
    <dbReference type="NCBI Taxonomy" id="1255658"/>
    <lineage>
        <taxon>Bacteria</taxon>
        <taxon>Bacillati</taxon>
        <taxon>Actinomycetota</taxon>
        <taxon>Actinomycetes</taxon>
        <taxon>Propionibacteriales</taxon>
        <taxon>Propionibacteriaceae</taxon>
        <taxon>Luteococcus</taxon>
    </lineage>
</organism>
<evidence type="ECO:0000256" key="1">
    <source>
        <dbReference type="ARBA" id="ARBA00004141"/>
    </source>
</evidence>
<evidence type="ECO:0000313" key="7">
    <source>
        <dbReference type="Proteomes" id="UP000188342"/>
    </source>
</evidence>
<protein>
    <submittedName>
        <fullName evidence="6">TspO and MBR like proteins</fullName>
    </submittedName>
</protein>
<dbReference type="InterPro" id="IPR004307">
    <property type="entry name" value="TspO_MBR"/>
</dbReference>
<comment type="subcellular location">
    <subcellularLocation>
        <location evidence="1">Membrane</location>
        <topology evidence="1">Multi-pass membrane protein</topology>
    </subcellularLocation>
</comment>
<name>A0A1R4KJL5_9ACTN</name>
<sequence length="161" mass="17113">MDTTFRKQLTGTGVATAVTAAVGSVATLPKSAWFEALDKPSWQPPKSVFGPVWTALYLDIAVVSAQHLADVQDRGDERDATSFQTALGANLVLNAAWSWLFFRGHKLRASTVVAGLLAASSADLVRRVAAQSPGRGAALAPYAAWTAFATVLTDAIRRRNT</sequence>
<dbReference type="InterPro" id="IPR038330">
    <property type="entry name" value="TspO/MBR-related_sf"/>
</dbReference>
<dbReference type="Proteomes" id="UP000188342">
    <property type="component" value="Unassembled WGS sequence"/>
</dbReference>
<dbReference type="GO" id="GO:0016020">
    <property type="term" value="C:membrane"/>
    <property type="evidence" value="ECO:0007669"/>
    <property type="project" value="UniProtKB-SubCell"/>
</dbReference>
<dbReference type="FunFam" id="1.20.1260.100:FF:000001">
    <property type="entry name" value="translocator protein 2"/>
    <property type="match status" value="1"/>
</dbReference>
<gene>
    <name evidence="6" type="ORF">FM114_14855</name>
</gene>
<keyword evidence="4" id="KW-1133">Transmembrane helix</keyword>
<dbReference type="OrthoDB" id="9795496at2"/>
<dbReference type="CDD" id="cd15904">
    <property type="entry name" value="TSPO_MBR"/>
    <property type="match status" value="1"/>
</dbReference>
<evidence type="ECO:0000256" key="3">
    <source>
        <dbReference type="ARBA" id="ARBA00022692"/>
    </source>
</evidence>
<accession>A0A1R4KJL5</accession>
<dbReference type="Gene3D" id="1.20.1260.100">
    <property type="entry name" value="TspO/MBR protein"/>
    <property type="match status" value="1"/>
</dbReference>
<dbReference type="EMBL" id="FUKQ01000058">
    <property type="protein sequence ID" value="SJN44204.1"/>
    <property type="molecule type" value="Genomic_DNA"/>
</dbReference>
<dbReference type="Pfam" id="PF03073">
    <property type="entry name" value="TspO_MBR"/>
    <property type="match status" value="1"/>
</dbReference>
<keyword evidence="3" id="KW-0812">Transmembrane</keyword>
<dbReference type="PIRSF" id="PIRSF005859">
    <property type="entry name" value="PBR"/>
    <property type="match status" value="1"/>
</dbReference>
<dbReference type="PANTHER" id="PTHR10057">
    <property type="entry name" value="PERIPHERAL-TYPE BENZODIAZEPINE RECEPTOR"/>
    <property type="match status" value="1"/>
</dbReference>
<evidence type="ECO:0000313" key="6">
    <source>
        <dbReference type="EMBL" id="SJN44204.1"/>
    </source>
</evidence>
<evidence type="ECO:0000256" key="4">
    <source>
        <dbReference type="ARBA" id="ARBA00022989"/>
    </source>
</evidence>
<dbReference type="RefSeq" id="WP_094765924.1">
    <property type="nucleotide sequence ID" value="NZ_FUKQ01000058.1"/>
</dbReference>
<evidence type="ECO:0000256" key="5">
    <source>
        <dbReference type="ARBA" id="ARBA00023136"/>
    </source>
</evidence>
<dbReference type="AlphaFoldDB" id="A0A1R4KJL5"/>
<keyword evidence="7" id="KW-1185">Reference proteome</keyword>
<keyword evidence="5" id="KW-0472">Membrane</keyword>
<dbReference type="GO" id="GO:0033013">
    <property type="term" value="P:tetrapyrrole metabolic process"/>
    <property type="evidence" value="ECO:0007669"/>
    <property type="project" value="UniProtKB-ARBA"/>
</dbReference>
<dbReference type="PANTHER" id="PTHR10057:SF0">
    <property type="entry name" value="TRANSLOCATOR PROTEIN"/>
    <property type="match status" value="1"/>
</dbReference>
<evidence type="ECO:0000256" key="2">
    <source>
        <dbReference type="ARBA" id="ARBA00007524"/>
    </source>
</evidence>
<dbReference type="STRING" id="1255658.FM114_14855"/>
<reference evidence="6 7" key="1">
    <citation type="submission" date="2017-02" db="EMBL/GenBank/DDBJ databases">
        <authorList>
            <person name="Peterson S.W."/>
        </authorList>
    </citation>
    <scope>NUCLEOTIDE SEQUENCE [LARGE SCALE GENOMIC DNA]</scope>
    <source>
        <strain evidence="6 7">LSP_Lj1</strain>
    </source>
</reference>